<dbReference type="GO" id="GO:0016020">
    <property type="term" value="C:membrane"/>
    <property type="evidence" value="ECO:0007669"/>
    <property type="project" value="InterPro"/>
</dbReference>
<evidence type="ECO:0000313" key="11">
    <source>
        <dbReference type="Proteomes" id="UP000317893"/>
    </source>
</evidence>
<reference evidence="10 11" key="1">
    <citation type="submission" date="2019-06" db="EMBL/GenBank/DDBJ databases">
        <title>Sequencing the genomes of 1000 actinobacteria strains.</title>
        <authorList>
            <person name="Klenk H.-P."/>
        </authorList>
    </citation>
    <scope>NUCLEOTIDE SEQUENCE [LARGE SCALE GENOMIC DNA]</scope>
    <source>
        <strain evidence="10 11">DSM 18607</strain>
    </source>
</reference>
<protein>
    <submittedName>
        <fullName evidence="10">Methyl-accepting chemotaxis protein</fullName>
    </submittedName>
</protein>
<dbReference type="PRINTS" id="PR00260">
    <property type="entry name" value="CHEMTRNSDUCR"/>
</dbReference>
<keyword evidence="7" id="KW-0732">Signal</keyword>
<dbReference type="InterPro" id="IPR004090">
    <property type="entry name" value="Chemotax_Me-accpt_rcpt"/>
</dbReference>
<dbReference type="AlphaFoldDB" id="A0A542DYZ4"/>
<evidence type="ECO:0000256" key="6">
    <source>
        <dbReference type="SAM" id="Phobius"/>
    </source>
</evidence>
<dbReference type="EMBL" id="VFMN01000001">
    <property type="protein sequence ID" value="TQJ08308.1"/>
    <property type="molecule type" value="Genomic_DNA"/>
</dbReference>
<organism evidence="10 11">
    <name type="scientific">Lapillicoccus jejuensis</name>
    <dbReference type="NCBI Taxonomy" id="402171"/>
    <lineage>
        <taxon>Bacteria</taxon>
        <taxon>Bacillati</taxon>
        <taxon>Actinomycetota</taxon>
        <taxon>Actinomycetes</taxon>
        <taxon>Micrococcales</taxon>
        <taxon>Intrasporangiaceae</taxon>
        <taxon>Lapillicoccus</taxon>
    </lineage>
</organism>
<dbReference type="Pfam" id="PF00015">
    <property type="entry name" value="MCPsignal"/>
    <property type="match status" value="1"/>
</dbReference>
<comment type="similarity">
    <text evidence="4">Belongs to the methyl-accepting chemotaxis (MCP) protein family.</text>
</comment>
<evidence type="ECO:0000256" key="5">
    <source>
        <dbReference type="PROSITE-ProRule" id="PRU00284"/>
    </source>
</evidence>
<dbReference type="SMART" id="SM00283">
    <property type="entry name" value="MA"/>
    <property type="match status" value="1"/>
</dbReference>
<dbReference type="PROSITE" id="PS50885">
    <property type="entry name" value="HAMP"/>
    <property type="match status" value="1"/>
</dbReference>
<dbReference type="CDD" id="cd06225">
    <property type="entry name" value="HAMP"/>
    <property type="match status" value="1"/>
</dbReference>
<dbReference type="Pfam" id="PF00672">
    <property type="entry name" value="HAMP"/>
    <property type="match status" value="1"/>
</dbReference>
<feature type="signal peptide" evidence="7">
    <location>
        <begin position="1"/>
        <end position="22"/>
    </location>
</feature>
<dbReference type="OrthoDB" id="1115140at2"/>
<keyword evidence="2 6" id="KW-1133">Transmembrane helix</keyword>
<evidence type="ECO:0000256" key="3">
    <source>
        <dbReference type="ARBA" id="ARBA00023224"/>
    </source>
</evidence>
<dbReference type="SMART" id="SM00304">
    <property type="entry name" value="HAMP"/>
    <property type="match status" value="1"/>
</dbReference>
<feature type="domain" description="HAMP" evidence="9">
    <location>
        <begin position="211"/>
        <end position="265"/>
    </location>
</feature>
<dbReference type="PANTHER" id="PTHR32089">
    <property type="entry name" value="METHYL-ACCEPTING CHEMOTAXIS PROTEIN MCPB"/>
    <property type="match status" value="1"/>
</dbReference>
<dbReference type="Gene3D" id="1.10.287.950">
    <property type="entry name" value="Methyl-accepting chemotaxis protein"/>
    <property type="match status" value="1"/>
</dbReference>
<dbReference type="RefSeq" id="WP_141847840.1">
    <property type="nucleotide sequence ID" value="NZ_BAAAPR010000004.1"/>
</dbReference>
<evidence type="ECO:0000256" key="1">
    <source>
        <dbReference type="ARBA" id="ARBA00022692"/>
    </source>
</evidence>
<dbReference type="SUPFAM" id="SSF58104">
    <property type="entry name" value="Methyl-accepting chemotaxis protein (MCP) signaling domain"/>
    <property type="match status" value="1"/>
</dbReference>
<comment type="caution">
    <text evidence="10">The sequence shown here is derived from an EMBL/GenBank/DDBJ whole genome shotgun (WGS) entry which is preliminary data.</text>
</comment>
<evidence type="ECO:0000259" key="8">
    <source>
        <dbReference type="PROSITE" id="PS50111"/>
    </source>
</evidence>
<gene>
    <name evidence="10" type="ORF">FB458_1393</name>
</gene>
<keyword evidence="11" id="KW-1185">Reference proteome</keyword>
<feature type="chain" id="PRO_5039193296" evidence="7">
    <location>
        <begin position="23"/>
        <end position="529"/>
    </location>
</feature>
<dbReference type="InterPro" id="IPR004089">
    <property type="entry name" value="MCPsignal_dom"/>
</dbReference>
<sequence>MNLFRKAAMAFGVLAVVTIAGEALVIADASSSATSLERFQSDAAAYQGAVRGLVTDWYLYDDQNNMYVLVAATAPSNTRLVEATYAQGLEGVKAFGVDLAEARRLAPPSEAAGLDAVQRDFQAYEDFARRARVAQQAGDVATAAKLITVSNEEVSNRLMDDLDAARTAADEHLAAVVADLTEKQRLMRTTAIAVAVVIVLGLLVLGALFARTVLVPLDRLAARMDDIATGEGDLTARVDETRSDEIGALGRAFNFFIGRIQGVMVAFEQSIVALLAASEALRAITHDTATNADATAATARSAAASADQVATHITSVASGANQMGASISEIARNASHAAGVASGGRERTAEIAERVRRLAASSSEIDGVVRLINAIAEQTNLLALNATIEAARAGEAGKGFAVVANEVKALAQQTAGATSDISAKVAAIQTDTGVAVESMAEISALIEEISEIQGAIAAAVEEQNATTTEITRSAAEVAGNAGAITEDVAAVARAVGATSTGVGASSETIAELAELSSSLNALIVQFKIT</sequence>
<feature type="transmembrane region" description="Helical" evidence="6">
    <location>
        <begin position="191"/>
        <end position="214"/>
    </location>
</feature>
<dbReference type="PROSITE" id="PS50111">
    <property type="entry name" value="CHEMOTAXIS_TRANSDUC_2"/>
    <property type="match status" value="1"/>
</dbReference>
<name>A0A542DYZ4_9MICO</name>
<dbReference type="GO" id="GO:0007165">
    <property type="term" value="P:signal transduction"/>
    <property type="evidence" value="ECO:0007669"/>
    <property type="project" value="UniProtKB-KW"/>
</dbReference>
<dbReference type="InterPro" id="IPR003660">
    <property type="entry name" value="HAMP_dom"/>
</dbReference>
<accession>A0A542DYZ4</accession>
<dbReference type="PANTHER" id="PTHR32089:SF112">
    <property type="entry name" value="LYSOZYME-LIKE PROTEIN-RELATED"/>
    <property type="match status" value="1"/>
</dbReference>
<dbReference type="Proteomes" id="UP000317893">
    <property type="component" value="Unassembled WGS sequence"/>
</dbReference>
<evidence type="ECO:0000313" key="10">
    <source>
        <dbReference type="EMBL" id="TQJ08308.1"/>
    </source>
</evidence>
<dbReference type="GO" id="GO:0006935">
    <property type="term" value="P:chemotaxis"/>
    <property type="evidence" value="ECO:0007669"/>
    <property type="project" value="InterPro"/>
</dbReference>
<keyword evidence="6" id="KW-0472">Membrane</keyword>
<evidence type="ECO:0000256" key="7">
    <source>
        <dbReference type="SAM" id="SignalP"/>
    </source>
</evidence>
<evidence type="ECO:0000259" key="9">
    <source>
        <dbReference type="PROSITE" id="PS50885"/>
    </source>
</evidence>
<evidence type="ECO:0000256" key="2">
    <source>
        <dbReference type="ARBA" id="ARBA00022989"/>
    </source>
</evidence>
<dbReference type="GO" id="GO:0004888">
    <property type="term" value="F:transmembrane signaling receptor activity"/>
    <property type="evidence" value="ECO:0007669"/>
    <property type="project" value="InterPro"/>
</dbReference>
<evidence type="ECO:0000256" key="4">
    <source>
        <dbReference type="ARBA" id="ARBA00029447"/>
    </source>
</evidence>
<feature type="domain" description="Methyl-accepting transducer" evidence="8">
    <location>
        <begin position="277"/>
        <end position="503"/>
    </location>
</feature>
<keyword evidence="1 6" id="KW-0812">Transmembrane</keyword>
<proteinExistence type="inferred from homology"/>
<keyword evidence="3 5" id="KW-0807">Transducer</keyword>